<sequence>MRRMMRGLVRFARDFALGIHTAHGIRHGVVRPESKREPAAETAEEGRVRVIRGGSLVTRRTPGWPHPAPSGS</sequence>
<accession>A0ABV2WX35</accession>
<protein>
    <submittedName>
        <fullName evidence="2">Uncharacterized protein</fullName>
    </submittedName>
</protein>
<evidence type="ECO:0000313" key="2">
    <source>
        <dbReference type="EMBL" id="MEU1955439.1"/>
    </source>
</evidence>
<evidence type="ECO:0000313" key="3">
    <source>
        <dbReference type="Proteomes" id="UP001550628"/>
    </source>
</evidence>
<dbReference type="Proteomes" id="UP001550628">
    <property type="component" value="Unassembled WGS sequence"/>
</dbReference>
<evidence type="ECO:0000256" key="1">
    <source>
        <dbReference type="SAM" id="MobiDB-lite"/>
    </source>
</evidence>
<gene>
    <name evidence="2" type="ORF">ABZ510_26710</name>
</gene>
<dbReference type="EMBL" id="JBEYBF010000024">
    <property type="protein sequence ID" value="MEU1955439.1"/>
    <property type="molecule type" value="Genomic_DNA"/>
</dbReference>
<proteinExistence type="predicted"/>
<reference evidence="2 3" key="1">
    <citation type="submission" date="2024-06" db="EMBL/GenBank/DDBJ databases">
        <title>The Natural Products Discovery Center: Release of the First 8490 Sequenced Strains for Exploring Actinobacteria Biosynthetic Diversity.</title>
        <authorList>
            <person name="Kalkreuter E."/>
            <person name="Kautsar S.A."/>
            <person name="Yang D."/>
            <person name="Bader C.D."/>
            <person name="Teijaro C.N."/>
            <person name="Fluegel L."/>
            <person name="Davis C.M."/>
            <person name="Simpson J.R."/>
            <person name="Lauterbach L."/>
            <person name="Steele A.D."/>
            <person name="Gui C."/>
            <person name="Meng S."/>
            <person name="Li G."/>
            <person name="Viehrig K."/>
            <person name="Ye F."/>
            <person name="Su P."/>
            <person name="Kiefer A.F."/>
            <person name="Nichols A."/>
            <person name="Cepeda A.J."/>
            <person name="Yan W."/>
            <person name="Fan B."/>
            <person name="Jiang Y."/>
            <person name="Adhikari A."/>
            <person name="Zheng C.-J."/>
            <person name="Schuster L."/>
            <person name="Cowan T.M."/>
            <person name="Smanski M.J."/>
            <person name="Chevrette M.G."/>
            <person name="De Carvalho L.P.S."/>
            <person name="Shen B."/>
        </authorList>
    </citation>
    <scope>NUCLEOTIDE SEQUENCE [LARGE SCALE GENOMIC DNA]</scope>
    <source>
        <strain evidence="2 3">NPDC019708</strain>
    </source>
</reference>
<comment type="caution">
    <text evidence="2">The sequence shown here is derived from an EMBL/GenBank/DDBJ whole genome shotgun (WGS) entry which is preliminary data.</text>
</comment>
<name>A0ABV2WX35_9NOCA</name>
<organism evidence="2 3">
    <name type="scientific">Nocardia rhamnosiphila</name>
    <dbReference type="NCBI Taxonomy" id="426716"/>
    <lineage>
        <taxon>Bacteria</taxon>
        <taxon>Bacillati</taxon>
        <taxon>Actinomycetota</taxon>
        <taxon>Actinomycetes</taxon>
        <taxon>Mycobacteriales</taxon>
        <taxon>Nocardiaceae</taxon>
        <taxon>Nocardia</taxon>
    </lineage>
</organism>
<keyword evidence="3" id="KW-1185">Reference proteome</keyword>
<feature type="region of interest" description="Disordered" evidence="1">
    <location>
        <begin position="53"/>
        <end position="72"/>
    </location>
</feature>
<dbReference type="RefSeq" id="WP_356958712.1">
    <property type="nucleotide sequence ID" value="NZ_JBEYBD010000016.1"/>
</dbReference>